<evidence type="ECO:0000313" key="7">
    <source>
        <dbReference type="EMBL" id="AHI57459.1"/>
    </source>
</evidence>
<dbReference type="STRING" id="838561.P344_00425"/>
<dbReference type="SUPFAM" id="SSF51230">
    <property type="entry name" value="Single hybrid motif"/>
    <property type="match status" value="1"/>
</dbReference>
<dbReference type="Gene3D" id="2.40.50.100">
    <property type="match status" value="1"/>
</dbReference>
<accession>W6AUV1</accession>
<evidence type="ECO:0000256" key="3">
    <source>
        <dbReference type="ARBA" id="ARBA00023315"/>
    </source>
</evidence>
<organism evidence="7 8">
    <name type="scientific">Spiroplasma mirum ATCC 29335</name>
    <dbReference type="NCBI Taxonomy" id="838561"/>
    <lineage>
        <taxon>Bacteria</taxon>
        <taxon>Bacillati</taxon>
        <taxon>Mycoplasmatota</taxon>
        <taxon>Mollicutes</taxon>
        <taxon>Entomoplasmatales</taxon>
        <taxon>Spiroplasmataceae</taxon>
        <taxon>Spiroplasma</taxon>
    </lineage>
</organism>
<dbReference type="InterPro" id="IPR050743">
    <property type="entry name" value="2-oxoacid_DH_E2_comp"/>
</dbReference>
<keyword evidence="4" id="KW-0175">Coiled coil</keyword>
<dbReference type="GO" id="GO:0016407">
    <property type="term" value="F:acetyltransferase activity"/>
    <property type="evidence" value="ECO:0007669"/>
    <property type="project" value="TreeGrafter"/>
</dbReference>
<dbReference type="PATRIC" id="fig|838561.3.peg.84"/>
<dbReference type="HOGENOM" id="CLU_319317_0_0_14"/>
<dbReference type="InterPro" id="IPR011053">
    <property type="entry name" value="Single_hybrid_motif"/>
</dbReference>
<comment type="cofactor">
    <cofactor evidence="1">
        <name>(R)-lipoate</name>
        <dbReference type="ChEBI" id="CHEBI:83088"/>
    </cofactor>
</comment>
<evidence type="ECO:0000313" key="8">
    <source>
        <dbReference type="Proteomes" id="UP000019260"/>
    </source>
</evidence>
<dbReference type="Pfam" id="PF00198">
    <property type="entry name" value="2-oxoacid_dh"/>
    <property type="match status" value="1"/>
</dbReference>
<dbReference type="PANTHER" id="PTHR43178:SF5">
    <property type="entry name" value="LIPOAMIDE ACYLTRANSFERASE COMPONENT OF BRANCHED-CHAIN ALPHA-KETO ACID DEHYDROGENASE COMPLEX, MITOCHONDRIAL"/>
    <property type="match status" value="1"/>
</dbReference>
<gene>
    <name evidence="7" type="ORF">P344_00425</name>
</gene>
<dbReference type="SUPFAM" id="SSF52777">
    <property type="entry name" value="CoA-dependent acyltransferases"/>
    <property type="match status" value="1"/>
</dbReference>
<dbReference type="GO" id="GO:0031405">
    <property type="term" value="F:lipoic acid binding"/>
    <property type="evidence" value="ECO:0007669"/>
    <property type="project" value="TreeGrafter"/>
</dbReference>
<feature type="compositionally biased region" description="Polar residues" evidence="5">
    <location>
        <begin position="417"/>
        <end position="434"/>
    </location>
</feature>
<dbReference type="RefSeq" id="WP_025316907.1">
    <property type="nucleotide sequence ID" value="NZ_CP002082.1"/>
</dbReference>
<dbReference type="InterPro" id="IPR001078">
    <property type="entry name" value="2-oxoacid_DH_actylTfrase"/>
</dbReference>
<dbReference type="Gene3D" id="3.30.559.10">
    <property type="entry name" value="Chloramphenicol acetyltransferase-like domain"/>
    <property type="match status" value="1"/>
</dbReference>
<protein>
    <recommendedName>
        <fullName evidence="6">2-oxoacid dehydrogenase acyltransferase catalytic domain-containing protein</fullName>
    </recommendedName>
</protein>
<reference evidence="7 8" key="1">
    <citation type="submission" date="2013-09" db="EMBL/GenBank/DDBJ databases">
        <title>Complete genome sequence of Spiroplasma mirum suckling mouse cataract agent.</title>
        <authorList>
            <person name="Landry C.A."/>
            <person name="Bastian F.O."/>
            <person name="Thune R.L."/>
        </authorList>
    </citation>
    <scope>NUCLEOTIDE SEQUENCE [LARGE SCALE GENOMIC DNA]</scope>
    <source>
        <strain evidence="7 8">SMCA</strain>
    </source>
</reference>
<dbReference type="PANTHER" id="PTHR43178">
    <property type="entry name" value="DIHYDROLIPOAMIDE ACETYLTRANSFERASE COMPONENT OF PYRUVATE DEHYDROGENASE COMPLEX"/>
    <property type="match status" value="1"/>
</dbReference>
<evidence type="ECO:0000259" key="6">
    <source>
        <dbReference type="Pfam" id="PF00198"/>
    </source>
</evidence>
<dbReference type="eggNOG" id="COG0508">
    <property type="taxonomic scope" value="Bacteria"/>
</dbReference>
<keyword evidence="2" id="KW-0808">Transferase</keyword>
<evidence type="ECO:0000256" key="4">
    <source>
        <dbReference type="SAM" id="Coils"/>
    </source>
</evidence>
<dbReference type="InterPro" id="IPR023213">
    <property type="entry name" value="CAT-like_dom_sf"/>
</dbReference>
<feature type="compositionally biased region" description="Polar residues" evidence="5">
    <location>
        <begin position="576"/>
        <end position="606"/>
    </location>
</feature>
<evidence type="ECO:0000256" key="2">
    <source>
        <dbReference type="ARBA" id="ARBA00022679"/>
    </source>
</evidence>
<dbReference type="GO" id="GO:0005737">
    <property type="term" value="C:cytoplasm"/>
    <property type="evidence" value="ECO:0007669"/>
    <property type="project" value="TreeGrafter"/>
</dbReference>
<feature type="coiled-coil region" evidence="4">
    <location>
        <begin position="620"/>
        <end position="656"/>
    </location>
</feature>
<feature type="domain" description="2-oxoacid dehydrogenase acyltransferase catalytic" evidence="6">
    <location>
        <begin position="769"/>
        <end position="997"/>
    </location>
</feature>
<proteinExistence type="predicted"/>
<feature type="region of interest" description="Disordered" evidence="5">
    <location>
        <begin position="575"/>
        <end position="606"/>
    </location>
</feature>
<dbReference type="Proteomes" id="UP000019260">
    <property type="component" value="Chromosome"/>
</dbReference>
<evidence type="ECO:0000256" key="5">
    <source>
        <dbReference type="SAM" id="MobiDB-lite"/>
    </source>
</evidence>
<evidence type="ECO:0000256" key="1">
    <source>
        <dbReference type="ARBA" id="ARBA00001938"/>
    </source>
</evidence>
<feature type="region of interest" description="Disordered" evidence="5">
    <location>
        <begin position="704"/>
        <end position="726"/>
    </location>
</feature>
<dbReference type="KEGG" id="smia:P344_00425"/>
<dbReference type="EMBL" id="CP006720">
    <property type="protein sequence ID" value="AHI57459.1"/>
    <property type="molecule type" value="Genomic_DNA"/>
</dbReference>
<feature type="region of interest" description="Disordered" evidence="5">
    <location>
        <begin position="417"/>
        <end position="437"/>
    </location>
</feature>
<sequence length="999" mass="113244">MEKIKISNLKTKGMLERFLYSSDIVNAGDDIAVVKTNNDEIIIKTPYNGKIIKPLKTGATVKKGSTIAYLLTDEKEIAKYNNKHGYQDEFSYLDKNGVRFNPGKNGQFGTKWKDVDEEDYSGAAFVSDADTKTPPQLLNITQIPNRNKQYANRIANLKTTVEPPEMPITKQSETILLEPDDLTESSAVPVKNNQPIINTDSLIKENADNLIKKEEPVVNLNSEKISEKHLTFGPQKSHRLSFKNLHYNVGPQERAHIPLIDTIKDVNVENYGAKDRDDDVKNNHSLNNSFMRMHNDIANAVKESDNMLKDKTNAKIYAKYLVEETKKQDQAPQNNLTANLFAANEEGNSSFRDLVKARRNQLHQQNNFHEIIDEPENNKNVMDFLDEYGRPKIMRNIIQGRMNNLMKNNGQLESVNEVNPARSTSSDSSVSKQPKISVEEEPVDYITADGYEIKVGEDQNTPPKDLGYYSPLKTYRDRLYEKLNNNDQREKILKTRNQRELIKKRMEQLARGDIEVTDNVLGAINNYKRPSYEEIEAQYDLLNDNYNKQKLSSPTHATNNSEEIINPYREIIPDSLKSSAQPTPSLNPQPVVNNQPFVTNPGSQSQPVIVNQPPVVNNNNQEVLVELAILKEKLAQQEQQNKHQELLQEIKTLKENNLRNNVNNNDHNNFDKMMQYMLMQQMIKSMNQTPNPFLAQLLQESMPNQQPTNFNQLPPEPQSQPGTHNNEGIMVKKFDEQSNSNAGNFIQPLNNKLNILHTNTNPVEPQGLETREEIKRTKYPVIRSVILSQSQVPPLTISTEIDMSAVIEQQRKLKNANAETGVKFSTMSFILKAVSLALSKYPKLNSYYDQSANQIVIKNSHHIGLATETSEGLVIPVIKFAERLSLKQIAINIQETLDRLRQGELYDYELQGSTITIANYGTVGATQATPTIFYPNSAVIGVGRIVRKPIVIKGDKLVIRSMMSISLTIDQRIIDAAEAGIFMTRLKEILEQPELITLS</sequence>
<name>W6AUV1_9MOLU</name>
<dbReference type="AlphaFoldDB" id="W6AUV1"/>
<keyword evidence="8" id="KW-1185">Reference proteome</keyword>
<keyword evidence="3" id="KW-0012">Acyltransferase</keyword>
<dbReference type="OrthoDB" id="9805770at2"/>